<dbReference type="EC" id="6.3.2.8" evidence="3 14"/>
<dbReference type="GO" id="GO:0008360">
    <property type="term" value="P:regulation of cell shape"/>
    <property type="evidence" value="ECO:0007669"/>
    <property type="project" value="UniProtKB-KW"/>
</dbReference>
<evidence type="ECO:0000256" key="8">
    <source>
        <dbReference type="ARBA" id="ARBA00022840"/>
    </source>
</evidence>
<evidence type="ECO:0000259" key="16">
    <source>
        <dbReference type="Pfam" id="PF02875"/>
    </source>
</evidence>
<evidence type="ECO:0000256" key="1">
    <source>
        <dbReference type="ARBA" id="ARBA00004496"/>
    </source>
</evidence>
<keyword evidence="5 14" id="KW-0436">Ligase</keyword>
<sequence>MVNLEDIKRVYLVGIGGISMSSLARYFQKRGCQVAGYDKTSTVLTRALESEGIPVSYKDELEAIPAEFRIKDSSGLVIYTPAVPKNSVVYNYFADAGFDVYKRSQILGLLSRGMFTIAVAGTHGKTTTSCLITHLLRHGGNQCSAFLGGISVNYYTNLIIGENEVMVVEADEYDRSFLTLHPNIAVITSMDADHLDIYGDKSHLTESFELFASQVDSGGTVFLRKGLDVKQSVSTYAIEQDADAKAVNIRVEDGEFRFDFSNDEIEMKDLVLGLPGQHNIENAVAAIQVALKMGISQQDIKSGLKSFKGVKRRFEYIVKTDAFVYIDDYAHHPEELRACFRAVRTLYPTRKFTAIFQPHLFTRTRDFIDGFAEVLSSVDELILLEIYPARELPIEGINSQFLLDKITLENKKLLTKDEVLKFIKNSEPELLVTVGAGDIDTLIKPIKEIYDNA</sequence>
<dbReference type="Pfam" id="PF02875">
    <property type="entry name" value="Mur_ligase_C"/>
    <property type="match status" value="1"/>
</dbReference>
<evidence type="ECO:0000256" key="6">
    <source>
        <dbReference type="ARBA" id="ARBA00022618"/>
    </source>
</evidence>
<keyword evidence="10 14" id="KW-0573">Peptidoglycan synthesis</keyword>
<dbReference type="SUPFAM" id="SSF53623">
    <property type="entry name" value="MurD-like peptide ligases, catalytic domain"/>
    <property type="match status" value="1"/>
</dbReference>
<dbReference type="HOGENOM" id="CLU_028104_2_2_10"/>
<accession>F0SCY2</accession>
<dbReference type="RefSeq" id="WP_013631224.1">
    <property type="nucleotide sequence ID" value="NC_015177.1"/>
</dbReference>
<dbReference type="Gene3D" id="3.90.190.20">
    <property type="entry name" value="Mur ligase, C-terminal domain"/>
    <property type="match status" value="1"/>
</dbReference>
<dbReference type="InterPro" id="IPR000713">
    <property type="entry name" value="Mur_ligase_N"/>
</dbReference>
<comment type="function">
    <text evidence="14">Cell wall formation.</text>
</comment>
<dbReference type="Gene3D" id="3.40.50.720">
    <property type="entry name" value="NAD(P)-binding Rossmann-like Domain"/>
    <property type="match status" value="1"/>
</dbReference>
<keyword evidence="4 14" id="KW-0963">Cytoplasm</keyword>
<evidence type="ECO:0000256" key="10">
    <source>
        <dbReference type="ARBA" id="ARBA00022984"/>
    </source>
</evidence>
<keyword evidence="7 14" id="KW-0547">Nucleotide-binding</keyword>
<dbReference type="GO" id="GO:0005737">
    <property type="term" value="C:cytoplasm"/>
    <property type="evidence" value="ECO:0007669"/>
    <property type="project" value="UniProtKB-SubCell"/>
</dbReference>
<evidence type="ECO:0000256" key="7">
    <source>
        <dbReference type="ARBA" id="ARBA00022741"/>
    </source>
</evidence>
<reference evidence="18 19" key="1">
    <citation type="journal article" date="2011" name="Stand. Genomic Sci.">
        <title>Complete genome sequence of the gliding, heparinolytic Pedobacter saltans type strain (113).</title>
        <authorList>
            <person name="Liolios K."/>
            <person name="Sikorski J."/>
            <person name="Lu M."/>
            <person name="Nolan M."/>
            <person name="Lapidus A."/>
            <person name="Lucas S."/>
            <person name="Hammon N."/>
            <person name="Deshpande S."/>
            <person name="Cheng J.F."/>
            <person name="Tapia R."/>
            <person name="Han C."/>
            <person name="Goodwin L."/>
            <person name="Pitluck S."/>
            <person name="Huntemann M."/>
            <person name="Ivanova N."/>
            <person name="Pagani I."/>
            <person name="Mavromatis K."/>
            <person name="Ovchinikova G."/>
            <person name="Pati A."/>
            <person name="Chen A."/>
            <person name="Palaniappan K."/>
            <person name="Land M."/>
            <person name="Hauser L."/>
            <person name="Brambilla E.M."/>
            <person name="Kotsyurbenko O."/>
            <person name="Rohde M."/>
            <person name="Tindall B.J."/>
            <person name="Abt B."/>
            <person name="Goker M."/>
            <person name="Detter J.C."/>
            <person name="Woyke T."/>
            <person name="Bristow J."/>
            <person name="Eisen J.A."/>
            <person name="Markowitz V."/>
            <person name="Hugenholtz P."/>
            <person name="Klenk H.P."/>
            <person name="Kyrpides N.C."/>
        </authorList>
    </citation>
    <scope>NUCLEOTIDE SEQUENCE [LARGE SCALE GENOMIC DNA]</scope>
    <source>
        <strain evidence="19">ATCC 51119 / DSM 12145 / JCM 21818 / LMG 10337 / NBRC 100064 / NCIMB 13643</strain>
    </source>
</reference>
<dbReference type="Pfam" id="PF08245">
    <property type="entry name" value="Mur_ligase_M"/>
    <property type="match status" value="1"/>
</dbReference>
<dbReference type="Proteomes" id="UP000000310">
    <property type="component" value="Chromosome"/>
</dbReference>
<proteinExistence type="inferred from homology"/>
<dbReference type="HAMAP" id="MF_00046">
    <property type="entry name" value="MurC"/>
    <property type="match status" value="1"/>
</dbReference>
<organism evidence="18 19">
    <name type="scientific">Pseudopedobacter saltans (strain ATCC 51119 / DSM 12145 / JCM 21818 / CCUG 39354 / LMG 10337 / NBRC 100064 / NCIMB 13643)</name>
    <name type="common">Pedobacter saltans</name>
    <dbReference type="NCBI Taxonomy" id="762903"/>
    <lineage>
        <taxon>Bacteria</taxon>
        <taxon>Pseudomonadati</taxon>
        <taxon>Bacteroidota</taxon>
        <taxon>Sphingobacteriia</taxon>
        <taxon>Sphingobacteriales</taxon>
        <taxon>Sphingobacteriaceae</taxon>
        <taxon>Pseudopedobacter</taxon>
    </lineage>
</organism>
<dbReference type="InterPro" id="IPR036615">
    <property type="entry name" value="Mur_ligase_C_dom_sf"/>
</dbReference>
<comment type="subcellular location">
    <subcellularLocation>
        <location evidence="1 14">Cytoplasm</location>
    </subcellularLocation>
</comment>
<dbReference type="STRING" id="762903.Pedsa_0135"/>
<keyword evidence="6 14" id="KW-0132">Cell division</keyword>
<evidence type="ECO:0000313" key="18">
    <source>
        <dbReference type="EMBL" id="ADY50721.1"/>
    </source>
</evidence>
<dbReference type="InterPro" id="IPR013221">
    <property type="entry name" value="Mur_ligase_cen"/>
</dbReference>
<dbReference type="GO" id="GO:0005524">
    <property type="term" value="F:ATP binding"/>
    <property type="evidence" value="ECO:0007669"/>
    <property type="project" value="UniProtKB-UniRule"/>
</dbReference>
<evidence type="ECO:0000256" key="5">
    <source>
        <dbReference type="ARBA" id="ARBA00022598"/>
    </source>
</evidence>
<dbReference type="GO" id="GO:0008763">
    <property type="term" value="F:UDP-N-acetylmuramate-L-alanine ligase activity"/>
    <property type="evidence" value="ECO:0007669"/>
    <property type="project" value="UniProtKB-UniRule"/>
</dbReference>
<keyword evidence="8 14" id="KW-0067">ATP-binding</keyword>
<gene>
    <name evidence="14" type="primary">murC</name>
    <name evidence="18" type="ordered locus">Pedsa_0135</name>
</gene>
<dbReference type="InterPro" id="IPR005758">
    <property type="entry name" value="UDP-N-AcMur_Ala_ligase_MurC"/>
</dbReference>
<dbReference type="InterPro" id="IPR004101">
    <property type="entry name" value="Mur_ligase_C"/>
</dbReference>
<dbReference type="InterPro" id="IPR036565">
    <property type="entry name" value="Mur-like_cat_sf"/>
</dbReference>
<keyword evidence="19" id="KW-1185">Reference proteome</keyword>
<dbReference type="PANTHER" id="PTHR43445">
    <property type="entry name" value="UDP-N-ACETYLMURAMATE--L-ALANINE LIGASE-RELATED"/>
    <property type="match status" value="1"/>
</dbReference>
<evidence type="ECO:0000256" key="14">
    <source>
        <dbReference type="HAMAP-Rule" id="MF_00046"/>
    </source>
</evidence>
<feature type="binding site" evidence="14">
    <location>
        <begin position="121"/>
        <end position="127"/>
    </location>
    <ligand>
        <name>ATP</name>
        <dbReference type="ChEBI" id="CHEBI:30616"/>
    </ligand>
</feature>
<dbReference type="InterPro" id="IPR050061">
    <property type="entry name" value="MurCDEF_pg_biosynth"/>
</dbReference>
<dbReference type="eggNOG" id="COG0773">
    <property type="taxonomic scope" value="Bacteria"/>
</dbReference>
<evidence type="ECO:0000259" key="15">
    <source>
        <dbReference type="Pfam" id="PF01225"/>
    </source>
</evidence>
<comment type="catalytic activity">
    <reaction evidence="13 14">
        <text>UDP-N-acetyl-alpha-D-muramate + L-alanine + ATP = UDP-N-acetyl-alpha-D-muramoyl-L-alanine + ADP + phosphate + H(+)</text>
        <dbReference type="Rhea" id="RHEA:23372"/>
        <dbReference type="ChEBI" id="CHEBI:15378"/>
        <dbReference type="ChEBI" id="CHEBI:30616"/>
        <dbReference type="ChEBI" id="CHEBI:43474"/>
        <dbReference type="ChEBI" id="CHEBI:57972"/>
        <dbReference type="ChEBI" id="CHEBI:70757"/>
        <dbReference type="ChEBI" id="CHEBI:83898"/>
        <dbReference type="ChEBI" id="CHEBI:456216"/>
        <dbReference type="EC" id="6.3.2.8"/>
    </reaction>
</comment>
<reference evidence="19" key="2">
    <citation type="submission" date="2011-02" db="EMBL/GenBank/DDBJ databases">
        <title>The complete genome of Pedobacter saltans DSM 12145.</title>
        <authorList>
            <consortium name="US DOE Joint Genome Institute (JGI-PGF)"/>
            <person name="Lucas S."/>
            <person name="Copeland A."/>
            <person name="Lapidus A."/>
            <person name="Bruce D."/>
            <person name="Goodwin L."/>
            <person name="Pitluck S."/>
            <person name="Kyrpides N."/>
            <person name="Mavromatis K."/>
            <person name="Pagani I."/>
            <person name="Ivanova N."/>
            <person name="Ovchinnikova G."/>
            <person name="Lu M."/>
            <person name="Detter J.C."/>
            <person name="Han C."/>
            <person name="Land M."/>
            <person name="Hauser L."/>
            <person name="Markowitz V."/>
            <person name="Cheng J.-F."/>
            <person name="Hugenholtz P."/>
            <person name="Woyke T."/>
            <person name="Wu D."/>
            <person name="Tindall B."/>
            <person name="Pomrenke H.G."/>
            <person name="Brambilla E."/>
            <person name="Klenk H.-P."/>
            <person name="Eisen J.A."/>
        </authorList>
    </citation>
    <scope>NUCLEOTIDE SEQUENCE [LARGE SCALE GENOMIC DNA]</scope>
    <source>
        <strain evidence="19">ATCC 51119 / DSM 12145 / JCM 21818 / LMG 10337 / NBRC 100064 / NCIMB 13643</strain>
    </source>
</reference>
<evidence type="ECO:0000256" key="3">
    <source>
        <dbReference type="ARBA" id="ARBA00012211"/>
    </source>
</evidence>
<dbReference type="UniPathway" id="UPA00219"/>
<comment type="similarity">
    <text evidence="14">Belongs to the MurCDEF family.</text>
</comment>
<evidence type="ECO:0000256" key="12">
    <source>
        <dbReference type="ARBA" id="ARBA00023316"/>
    </source>
</evidence>
<evidence type="ECO:0000313" key="19">
    <source>
        <dbReference type="Proteomes" id="UP000000310"/>
    </source>
</evidence>
<keyword evidence="12 14" id="KW-0961">Cell wall biogenesis/degradation</keyword>
<keyword evidence="9 14" id="KW-0133">Cell shape</keyword>
<dbReference type="AlphaFoldDB" id="F0SCY2"/>
<dbReference type="NCBIfam" id="TIGR01082">
    <property type="entry name" value="murC"/>
    <property type="match status" value="1"/>
</dbReference>
<evidence type="ECO:0000256" key="9">
    <source>
        <dbReference type="ARBA" id="ARBA00022960"/>
    </source>
</evidence>
<dbReference type="KEGG" id="psn:Pedsa_0135"/>
<name>F0SCY2_PSESL</name>
<dbReference type="PANTHER" id="PTHR43445:SF3">
    <property type="entry name" value="UDP-N-ACETYLMURAMATE--L-ALANINE LIGASE"/>
    <property type="match status" value="1"/>
</dbReference>
<dbReference type="Pfam" id="PF01225">
    <property type="entry name" value="Mur_ligase"/>
    <property type="match status" value="1"/>
</dbReference>
<evidence type="ECO:0000259" key="17">
    <source>
        <dbReference type="Pfam" id="PF08245"/>
    </source>
</evidence>
<dbReference type="GO" id="GO:0071555">
    <property type="term" value="P:cell wall organization"/>
    <property type="evidence" value="ECO:0007669"/>
    <property type="project" value="UniProtKB-KW"/>
</dbReference>
<dbReference type="SUPFAM" id="SSF53244">
    <property type="entry name" value="MurD-like peptide ligases, peptide-binding domain"/>
    <property type="match status" value="1"/>
</dbReference>
<keyword evidence="11 14" id="KW-0131">Cell cycle</keyword>
<evidence type="ECO:0000256" key="4">
    <source>
        <dbReference type="ARBA" id="ARBA00022490"/>
    </source>
</evidence>
<feature type="domain" description="Mur ligase N-terminal catalytic" evidence="15">
    <location>
        <begin position="10"/>
        <end position="112"/>
    </location>
</feature>
<evidence type="ECO:0000256" key="11">
    <source>
        <dbReference type="ARBA" id="ARBA00023306"/>
    </source>
</evidence>
<dbReference type="OrthoDB" id="9804126at2"/>
<evidence type="ECO:0000256" key="2">
    <source>
        <dbReference type="ARBA" id="ARBA00004752"/>
    </source>
</evidence>
<dbReference type="EMBL" id="CP002545">
    <property type="protein sequence ID" value="ADY50721.1"/>
    <property type="molecule type" value="Genomic_DNA"/>
</dbReference>
<protein>
    <recommendedName>
        <fullName evidence="3 14">UDP-N-acetylmuramate--L-alanine ligase</fullName>
        <ecNumber evidence="3 14">6.3.2.8</ecNumber>
    </recommendedName>
    <alternativeName>
        <fullName evidence="14">UDP-N-acetylmuramoyl-L-alanine synthetase</fullName>
    </alternativeName>
</protein>
<feature type="domain" description="Mur ligase central" evidence="17">
    <location>
        <begin position="119"/>
        <end position="290"/>
    </location>
</feature>
<evidence type="ECO:0000256" key="13">
    <source>
        <dbReference type="ARBA" id="ARBA00047833"/>
    </source>
</evidence>
<dbReference type="Gene3D" id="3.40.1190.10">
    <property type="entry name" value="Mur-like, catalytic domain"/>
    <property type="match status" value="1"/>
</dbReference>
<dbReference type="GO" id="GO:0051301">
    <property type="term" value="P:cell division"/>
    <property type="evidence" value="ECO:0007669"/>
    <property type="project" value="UniProtKB-KW"/>
</dbReference>
<dbReference type="GO" id="GO:0009252">
    <property type="term" value="P:peptidoglycan biosynthetic process"/>
    <property type="evidence" value="ECO:0007669"/>
    <property type="project" value="UniProtKB-UniRule"/>
</dbReference>
<feature type="domain" description="Mur ligase C-terminal" evidence="16">
    <location>
        <begin position="312"/>
        <end position="425"/>
    </location>
</feature>
<comment type="pathway">
    <text evidence="2 14">Cell wall biogenesis; peptidoglycan biosynthesis.</text>
</comment>
<dbReference type="SUPFAM" id="SSF51984">
    <property type="entry name" value="MurCD N-terminal domain"/>
    <property type="match status" value="1"/>
</dbReference>